<dbReference type="InterPro" id="IPR058705">
    <property type="entry name" value="A_ENA"/>
</dbReference>
<protein>
    <submittedName>
        <fullName evidence="2">Uncharacterized protein</fullName>
    </submittedName>
</protein>
<evidence type="ECO:0000313" key="3">
    <source>
        <dbReference type="Proteomes" id="UP000001661"/>
    </source>
</evidence>
<dbReference type="STRING" id="574087.Acear_1135"/>
<organism evidence="2 3">
    <name type="scientific">Acetohalobium arabaticum (strain ATCC 49924 / DSM 5501 / Z-7288)</name>
    <dbReference type="NCBI Taxonomy" id="574087"/>
    <lineage>
        <taxon>Bacteria</taxon>
        <taxon>Bacillati</taxon>
        <taxon>Bacillota</taxon>
        <taxon>Clostridia</taxon>
        <taxon>Halanaerobiales</taxon>
        <taxon>Halobacteroidaceae</taxon>
        <taxon>Acetohalobium</taxon>
    </lineage>
</organism>
<dbReference type="EMBL" id="CP002105">
    <property type="protein sequence ID" value="ADL12657.1"/>
    <property type="molecule type" value="Genomic_DNA"/>
</dbReference>
<evidence type="ECO:0000313" key="2">
    <source>
        <dbReference type="EMBL" id="ADL12657.1"/>
    </source>
</evidence>
<gene>
    <name evidence="2" type="ordered locus">Acear_1135</name>
</gene>
<keyword evidence="3" id="KW-1185">Reference proteome</keyword>
<dbReference type="eggNOG" id="ENOG50333YT">
    <property type="taxonomic scope" value="Bacteria"/>
</dbReference>
<accession>D9QQ66</accession>
<dbReference type="Proteomes" id="UP000001661">
    <property type="component" value="Chromosome"/>
</dbReference>
<dbReference type="OrthoDB" id="2082444at2"/>
<dbReference type="HOGENOM" id="CLU_121313_0_0_9"/>
<name>D9QQ66_ACEAZ</name>
<proteinExistence type="predicted"/>
<reference evidence="2 3" key="1">
    <citation type="journal article" date="2010" name="Stand. Genomic Sci.">
        <title>Complete genome sequence of Acetohalobium arabaticum type strain (Z-7288).</title>
        <authorList>
            <person name="Sikorski J."/>
            <person name="Lapidus A."/>
            <person name="Chertkov O."/>
            <person name="Lucas S."/>
            <person name="Copeland A."/>
            <person name="Glavina Del Rio T."/>
            <person name="Nolan M."/>
            <person name="Tice H."/>
            <person name="Cheng J.F."/>
            <person name="Han C."/>
            <person name="Brambilla E."/>
            <person name="Pitluck S."/>
            <person name="Liolios K."/>
            <person name="Ivanova N."/>
            <person name="Mavromatis K."/>
            <person name="Mikhailova N."/>
            <person name="Pati A."/>
            <person name="Bruce D."/>
            <person name="Detter C."/>
            <person name="Tapia R."/>
            <person name="Goodwin L."/>
            <person name="Chen A."/>
            <person name="Palaniappan K."/>
            <person name="Land M."/>
            <person name="Hauser L."/>
            <person name="Chang Y.J."/>
            <person name="Jeffries C.D."/>
            <person name="Rohde M."/>
            <person name="Goker M."/>
            <person name="Spring S."/>
            <person name="Woyke T."/>
            <person name="Bristow J."/>
            <person name="Eisen J.A."/>
            <person name="Markowitz V."/>
            <person name="Hugenholtz P."/>
            <person name="Kyrpides N.C."/>
            <person name="Klenk H.P."/>
        </authorList>
    </citation>
    <scope>NUCLEOTIDE SEQUENCE [LARGE SCALE GENOMIC DNA]</scope>
    <source>
        <strain evidence="3">ATCC 49924 / DSM 5501 / Z-7288</strain>
    </source>
</reference>
<sequence>MSMPELPEGKDFKDALVDLLESIALEEVSLAHFVNAEAEKIQKVAKSKKITPEEMIKFQKNISKTMRSTIKKEMLLQFKLEDILDFKGKGKKDNSCGGGDDDPCKEY</sequence>
<dbReference type="RefSeq" id="WP_013278103.1">
    <property type="nucleotide sequence ID" value="NC_014378.1"/>
</dbReference>
<feature type="region of interest" description="Disordered" evidence="1">
    <location>
        <begin position="88"/>
        <end position="107"/>
    </location>
</feature>
<evidence type="ECO:0000256" key="1">
    <source>
        <dbReference type="SAM" id="MobiDB-lite"/>
    </source>
</evidence>
<dbReference type="Pfam" id="PF26595">
    <property type="entry name" value="A_ENA"/>
    <property type="match status" value="1"/>
</dbReference>
<dbReference type="KEGG" id="aar:Acear_1135"/>
<dbReference type="AlphaFoldDB" id="D9QQ66"/>